<evidence type="ECO:0000313" key="13">
    <source>
        <dbReference type="Proteomes" id="UP000383932"/>
    </source>
</evidence>
<dbReference type="SUPFAM" id="SSF103481">
    <property type="entry name" value="Multidrug resistance efflux transporter EmrE"/>
    <property type="match status" value="1"/>
</dbReference>
<name>A0A5N5QW14_9AGAM</name>
<feature type="compositionally biased region" description="Polar residues" evidence="10">
    <location>
        <begin position="394"/>
        <end position="408"/>
    </location>
</feature>
<keyword evidence="6" id="KW-0256">Endoplasmic reticulum</keyword>
<dbReference type="GO" id="GO:0005789">
    <property type="term" value="C:endoplasmic reticulum membrane"/>
    <property type="evidence" value="ECO:0007669"/>
    <property type="project" value="UniProtKB-SubCell"/>
</dbReference>
<comment type="caution">
    <text evidence="12">The sequence shown here is derived from an EMBL/GenBank/DDBJ whole genome shotgun (WGS) entry which is preliminary data.</text>
</comment>
<dbReference type="OrthoDB" id="1601at2759"/>
<keyword evidence="13" id="KW-1185">Reference proteome</keyword>
<evidence type="ECO:0000256" key="3">
    <source>
        <dbReference type="ARBA" id="ARBA00022448"/>
    </source>
</evidence>
<keyword evidence="3" id="KW-0813">Transport</keyword>
<evidence type="ECO:0000256" key="9">
    <source>
        <dbReference type="ARBA" id="ARBA00041103"/>
    </source>
</evidence>
<feature type="transmembrane region" description="Helical" evidence="11">
    <location>
        <begin position="132"/>
        <end position="150"/>
    </location>
</feature>
<keyword evidence="8 11" id="KW-0472">Membrane</keyword>
<protein>
    <recommendedName>
        <fullName evidence="9">UDP-galactose transporter homolog 1</fullName>
    </recommendedName>
</protein>
<evidence type="ECO:0000256" key="1">
    <source>
        <dbReference type="ARBA" id="ARBA00004477"/>
    </source>
</evidence>
<dbReference type="Pfam" id="PF08449">
    <property type="entry name" value="UAA"/>
    <property type="match status" value="1"/>
</dbReference>
<keyword evidence="4" id="KW-0762">Sugar transport</keyword>
<dbReference type="Proteomes" id="UP000383932">
    <property type="component" value="Unassembled WGS sequence"/>
</dbReference>
<feature type="region of interest" description="Disordered" evidence="10">
    <location>
        <begin position="70"/>
        <end position="91"/>
    </location>
</feature>
<feature type="compositionally biased region" description="Low complexity" evidence="10">
    <location>
        <begin position="480"/>
        <end position="490"/>
    </location>
</feature>
<dbReference type="InterPro" id="IPR037185">
    <property type="entry name" value="EmrE-like"/>
</dbReference>
<dbReference type="InterPro" id="IPR013657">
    <property type="entry name" value="SCL35B1-4/HUT1"/>
</dbReference>
<evidence type="ECO:0000256" key="7">
    <source>
        <dbReference type="ARBA" id="ARBA00022989"/>
    </source>
</evidence>
<evidence type="ECO:0000256" key="8">
    <source>
        <dbReference type="ARBA" id="ARBA00023136"/>
    </source>
</evidence>
<evidence type="ECO:0000256" key="11">
    <source>
        <dbReference type="SAM" id="Phobius"/>
    </source>
</evidence>
<dbReference type="GO" id="GO:0000139">
    <property type="term" value="C:Golgi membrane"/>
    <property type="evidence" value="ECO:0007669"/>
    <property type="project" value="TreeGrafter"/>
</dbReference>
<organism evidence="12 13">
    <name type="scientific">Ceratobasidium theobromae</name>
    <dbReference type="NCBI Taxonomy" id="1582974"/>
    <lineage>
        <taxon>Eukaryota</taxon>
        <taxon>Fungi</taxon>
        <taxon>Dikarya</taxon>
        <taxon>Basidiomycota</taxon>
        <taxon>Agaricomycotina</taxon>
        <taxon>Agaricomycetes</taxon>
        <taxon>Cantharellales</taxon>
        <taxon>Ceratobasidiaceae</taxon>
        <taxon>Ceratobasidium</taxon>
    </lineage>
</organism>
<comment type="similarity">
    <text evidence="2">Belongs to the nucleotide-sugar transporter family. SLC35B subfamily.</text>
</comment>
<dbReference type="PANTHER" id="PTHR10778">
    <property type="entry name" value="SOLUTE CARRIER FAMILY 35 MEMBER B"/>
    <property type="match status" value="1"/>
</dbReference>
<feature type="compositionally biased region" description="Polar residues" evidence="10">
    <location>
        <begin position="70"/>
        <end position="83"/>
    </location>
</feature>
<keyword evidence="7 11" id="KW-1133">Transmembrane helix</keyword>
<evidence type="ECO:0000256" key="10">
    <source>
        <dbReference type="SAM" id="MobiDB-lite"/>
    </source>
</evidence>
<feature type="transmembrane region" description="Helical" evidence="11">
    <location>
        <begin position="226"/>
        <end position="244"/>
    </location>
</feature>
<feature type="transmembrane region" description="Helical" evidence="11">
    <location>
        <begin position="188"/>
        <end position="206"/>
    </location>
</feature>
<evidence type="ECO:0000256" key="2">
    <source>
        <dbReference type="ARBA" id="ARBA00010694"/>
    </source>
</evidence>
<reference evidence="12 13" key="1">
    <citation type="journal article" date="2019" name="Fungal Biol. Biotechnol.">
        <title>Draft genome sequence of fastidious pathogen Ceratobasidium theobromae, which causes vascular-streak dieback in Theobroma cacao.</title>
        <authorList>
            <person name="Ali S.S."/>
            <person name="Asman A."/>
            <person name="Shao J."/>
            <person name="Firmansyah A.P."/>
            <person name="Susilo A.W."/>
            <person name="Rosmana A."/>
            <person name="McMahon P."/>
            <person name="Junaid M."/>
            <person name="Guest D."/>
            <person name="Kheng T.Y."/>
            <person name="Meinhardt L.W."/>
            <person name="Bailey B.A."/>
        </authorList>
    </citation>
    <scope>NUCLEOTIDE SEQUENCE [LARGE SCALE GENOMIC DNA]</scope>
    <source>
        <strain evidence="12 13">CT2</strain>
    </source>
</reference>
<evidence type="ECO:0000313" key="12">
    <source>
        <dbReference type="EMBL" id="KAB5595942.1"/>
    </source>
</evidence>
<feature type="transmembrane region" description="Helical" evidence="11">
    <location>
        <begin position="31"/>
        <end position="51"/>
    </location>
</feature>
<evidence type="ECO:0000256" key="6">
    <source>
        <dbReference type="ARBA" id="ARBA00022824"/>
    </source>
</evidence>
<evidence type="ECO:0000256" key="4">
    <source>
        <dbReference type="ARBA" id="ARBA00022597"/>
    </source>
</evidence>
<sequence length="534" mass="58378">MFLIWGVAQERLSTPFPHIHGGKPERFRSVLLMNTAQSAGSAISALIYMILTRKSGQTFAQMLGLGSQPPLLQNGSNKSNGTAKANGHAPHKPAVVPKRVLLGRFLQCALLITCAAPFGFAALGHISYPTMVLGKSCKLVPVMLMNVVLYRRKFAPYKYLVVATVTAGITIFMYMGNAPTKHKGAAESSLWGLFLLLINLLLDGAVNSTQDEIFSRYKISGQQMMLWINTFSTLITMFLMFAPLPHIPTIHPGPGGVAEWASAMDYVRTHPDCVLPLAQFAFTGAVGQLFIFETLQHFGSLTLVTITLTRKLFTMILSVVVYNHKLTLGQWAGAFTVFVGISIEAWNDLLEQRMLTASSQRRMWSESPVVSRFTRRATSEPTRDHHHPPPDNHIMTTPFTSLSRASTIHSDDRTEGPSFAVETPTPASRASSRAPSGIDLAAGEIRPISDSQKRALAPSLRMRKPGQPMAGRLDWSPTSAASTLAASDPPNSMPSPVTVPVTGKQKITIRSDPALLTCFDPKDKELYDLWAPKV</sequence>
<evidence type="ECO:0000256" key="5">
    <source>
        <dbReference type="ARBA" id="ARBA00022692"/>
    </source>
</evidence>
<feature type="compositionally biased region" description="Low complexity" evidence="10">
    <location>
        <begin position="423"/>
        <end position="435"/>
    </location>
</feature>
<comment type="subcellular location">
    <subcellularLocation>
        <location evidence="1">Endoplasmic reticulum membrane</location>
        <topology evidence="1">Multi-pass membrane protein</topology>
    </subcellularLocation>
</comment>
<keyword evidence="5 11" id="KW-0812">Transmembrane</keyword>
<dbReference type="GO" id="GO:0005459">
    <property type="term" value="F:UDP-galactose transmembrane transporter activity"/>
    <property type="evidence" value="ECO:0007669"/>
    <property type="project" value="TreeGrafter"/>
</dbReference>
<gene>
    <name evidence="12" type="ORF">CTheo_706</name>
</gene>
<dbReference type="AlphaFoldDB" id="A0A5N5QW14"/>
<dbReference type="GO" id="GO:0005460">
    <property type="term" value="F:UDP-glucose transmembrane transporter activity"/>
    <property type="evidence" value="ECO:0007669"/>
    <property type="project" value="TreeGrafter"/>
</dbReference>
<feature type="transmembrane region" description="Helical" evidence="11">
    <location>
        <begin position="157"/>
        <end position="176"/>
    </location>
</feature>
<dbReference type="PANTHER" id="PTHR10778:SF10">
    <property type="entry name" value="SOLUTE CARRIER FAMILY 35 MEMBER B1"/>
    <property type="match status" value="1"/>
</dbReference>
<dbReference type="EMBL" id="SSOP01000005">
    <property type="protein sequence ID" value="KAB5595942.1"/>
    <property type="molecule type" value="Genomic_DNA"/>
</dbReference>
<feature type="region of interest" description="Disordered" evidence="10">
    <location>
        <begin position="372"/>
        <end position="435"/>
    </location>
</feature>
<feature type="transmembrane region" description="Helical" evidence="11">
    <location>
        <begin position="105"/>
        <end position="126"/>
    </location>
</feature>
<feature type="compositionally biased region" description="Basic and acidic residues" evidence="10">
    <location>
        <begin position="377"/>
        <end position="390"/>
    </location>
</feature>
<accession>A0A5N5QW14</accession>
<feature type="region of interest" description="Disordered" evidence="10">
    <location>
        <begin position="480"/>
        <end position="499"/>
    </location>
</feature>
<proteinExistence type="inferred from homology"/>